<sequence length="1236" mass="138317">MNVSGLLDLFDQISAFDQLKRALTQEDGERRLLPLELVKGTRPPVAAQIYRQVAAPRRTPILLLTARVDAATLWHQALETWLPQNARLLRLPEPTPLPYDRGPWSDRTRQGRLNVLAGLIAGQHPLIPAGDTPPLVVTSIRAFLQKTLPKRRFIAATRVLRVGQALDLEKSLVGWQDIGYEPVSVVEAAGQFSRRGGIIDIFPAAATLPVRIELFGDEIDTMRAFDPTTQRSLGPADSVIITPARELLPAAARDFVEVWADEPLPTEASLPSWRDDLKNLREGVAFGNLEYYLPLAYPRPVTLLDYLTPDALVIVDDWDELQVVAGELIDHARQIEAEQTDLPPGYRNPLFTWDEIGSELAWWQPLVLGEGRPGGTNDAEEPLYIELGEAFDPGPRYGGQMRPFLNQLKQARREGERVVVFSRQATRLAELWGEDGGTLIRALEPLTHAGESDMVDAVVTAIDAGTGRSGVVPLDALPDVPPGGSITFVQGSLPEGFILVRQEDHHVLLHLLTDAEIFGWSRPAPRRQRKARPTAPETFFADIKQGDYIVHLDYGIGRFEGLVVRNLGGMEREYLLVKYANGDTLYVPVHHADRLGKWIGPDDADPTLNRLGERTWTQARAAAQRAADELAQELLDLYAARETIPGHAFPGDTDWQAELEAAFPYHETEDQLRVISEVKDDMERPNPMDRLICGDVGYGKTEVALRAAFKAVMDGKQVAMLVPTTILAQQHYTNFRDRLAPFPASVEMLSRFRTPTRQRQIVQKLREGQIDIVIGTHRLLSDDVSFKDLGLVIIDEEQRFGVADKERLKQWRTEVDVLTLTATPIPRTLHMALTGVRDISIIDTAPAERLPVETYVGEADDSRIRTAILRELDRGGQIFFVHNRVQSIHIVRKRLEKLVPEARITVAHGQMSERQLEKIMIDFAEANIDILLSTTIIESGLDFPNANTLIVDRAEQFGLSQLYQLRGRVGRATRRAYAYFFHAPWRSLTADAQARLETIAEHTQLGAGYYIAVRDMEIRGAGDFLGGMQSGHIASVGFDMYTRLLTKAVKRRKAELRGETVTAELPDNVLIDLPLATYIPTDYVPDTQLRLRLYRRMATLDTLAEIDEMAAELADRFGPIPDPVHNLLYQIRIKALAQAAGVNAVVTEAGQIRIRIAELGGVDRYHLQRYLGEDVRVSKSAIWLKKERATHEWQIELVQVLEKFRLFERGTPAQRDRPAGADIPQDEAADEPTAAD</sequence>
<dbReference type="SUPFAM" id="SSF141259">
    <property type="entry name" value="CarD-like"/>
    <property type="match status" value="1"/>
</dbReference>
<dbReference type="Pfam" id="PF00270">
    <property type="entry name" value="DEAD"/>
    <property type="match status" value="1"/>
</dbReference>
<keyword evidence="18" id="KW-1185">Reference proteome</keyword>
<dbReference type="SUPFAM" id="SSF52540">
    <property type="entry name" value="P-loop containing nucleoside triphosphate hydrolases"/>
    <property type="match status" value="3"/>
</dbReference>
<dbReference type="InterPro" id="IPR011545">
    <property type="entry name" value="DEAD/DEAH_box_helicase_dom"/>
</dbReference>
<keyword evidence="4 13" id="KW-0227">DNA damage</keyword>
<evidence type="ECO:0000256" key="7">
    <source>
        <dbReference type="ARBA" id="ARBA00022840"/>
    </source>
</evidence>
<comment type="similarity">
    <text evidence="11 13">In the C-terminal section; belongs to the helicase family. RecG subfamily.</text>
</comment>
<proteinExistence type="inferred from homology"/>
<comment type="function">
    <text evidence="13">Couples transcription and DNA repair by recognizing RNA polymerase (RNAP) stalled at DNA lesions. Mediates ATP-dependent release of RNAP and its truncated transcript from the DNA, and recruitment of nucleotide excision repair machinery to the damaged site.</text>
</comment>
<evidence type="ECO:0000256" key="14">
    <source>
        <dbReference type="SAM" id="MobiDB-lite"/>
    </source>
</evidence>
<evidence type="ECO:0000256" key="3">
    <source>
        <dbReference type="ARBA" id="ARBA00022741"/>
    </source>
</evidence>
<dbReference type="InterPro" id="IPR047112">
    <property type="entry name" value="RecG/Mfd"/>
</dbReference>
<dbReference type="InterPro" id="IPR027417">
    <property type="entry name" value="P-loop_NTPase"/>
</dbReference>
<dbReference type="SUPFAM" id="SSF143517">
    <property type="entry name" value="TRCF domain-like"/>
    <property type="match status" value="1"/>
</dbReference>
<feature type="domain" description="Helicase C-terminal" evidence="16">
    <location>
        <begin position="863"/>
        <end position="1019"/>
    </location>
</feature>
<dbReference type="SMART" id="SM00490">
    <property type="entry name" value="HELICc"/>
    <property type="match status" value="1"/>
</dbReference>
<dbReference type="Gene3D" id="3.30.2060.10">
    <property type="entry name" value="Penicillin-binding protein 1b domain"/>
    <property type="match status" value="1"/>
</dbReference>
<dbReference type="SMART" id="SM00982">
    <property type="entry name" value="TRCF"/>
    <property type="match status" value="1"/>
</dbReference>
<evidence type="ECO:0000256" key="9">
    <source>
        <dbReference type="ARBA" id="ARBA00023204"/>
    </source>
</evidence>
<evidence type="ECO:0000256" key="11">
    <source>
        <dbReference type="ARBA" id="ARBA00061399"/>
    </source>
</evidence>
<dbReference type="Pfam" id="PF02559">
    <property type="entry name" value="CarD_TRCF_RID"/>
    <property type="match status" value="1"/>
</dbReference>
<dbReference type="InterPro" id="IPR041471">
    <property type="entry name" value="UvrB_inter"/>
</dbReference>
<dbReference type="SMART" id="SM01058">
    <property type="entry name" value="CarD_TRCF"/>
    <property type="match status" value="1"/>
</dbReference>
<evidence type="ECO:0000256" key="5">
    <source>
        <dbReference type="ARBA" id="ARBA00022801"/>
    </source>
</evidence>
<dbReference type="NCBIfam" id="TIGR00580">
    <property type="entry name" value="mfd"/>
    <property type="match status" value="1"/>
</dbReference>
<dbReference type="InterPro" id="IPR036101">
    <property type="entry name" value="CarD-like/TRCF_RID_sf"/>
</dbReference>
<dbReference type="GO" id="GO:0005524">
    <property type="term" value="F:ATP binding"/>
    <property type="evidence" value="ECO:0007669"/>
    <property type="project" value="UniProtKB-UniRule"/>
</dbReference>
<gene>
    <name evidence="13 17" type="primary">mfd</name>
    <name evidence="17" type="ORF">CFX0092_A3224</name>
</gene>
<dbReference type="GO" id="GO:0003684">
    <property type="term" value="F:damaged DNA binding"/>
    <property type="evidence" value="ECO:0007669"/>
    <property type="project" value="InterPro"/>
</dbReference>
<dbReference type="GO" id="GO:0000716">
    <property type="term" value="P:transcription-coupled nucleotide-excision repair, DNA damage recognition"/>
    <property type="evidence" value="ECO:0007669"/>
    <property type="project" value="UniProtKB-UniRule"/>
</dbReference>
<keyword evidence="6" id="KW-0347">Helicase</keyword>
<keyword evidence="7 13" id="KW-0067">ATP-binding</keyword>
<evidence type="ECO:0000256" key="8">
    <source>
        <dbReference type="ARBA" id="ARBA00023125"/>
    </source>
</evidence>
<evidence type="ECO:0000256" key="6">
    <source>
        <dbReference type="ARBA" id="ARBA00022806"/>
    </source>
</evidence>
<dbReference type="Gene3D" id="3.40.50.11180">
    <property type="match status" value="1"/>
</dbReference>
<dbReference type="Gene3D" id="3.90.1150.50">
    <property type="entry name" value="Transcription-repair-coupling factor, D7 domain"/>
    <property type="match status" value="1"/>
</dbReference>
<dbReference type="Pfam" id="PF17757">
    <property type="entry name" value="UvrB_inter"/>
    <property type="match status" value="1"/>
</dbReference>
<dbReference type="PROSITE" id="PS51192">
    <property type="entry name" value="HELICASE_ATP_BIND_1"/>
    <property type="match status" value="1"/>
</dbReference>
<dbReference type="Gene3D" id="3.40.50.300">
    <property type="entry name" value="P-loop containing nucleotide triphosphate hydrolases"/>
    <property type="match status" value="2"/>
</dbReference>
<dbReference type="RefSeq" id="WP_197699802.1">
    <property type="nucleotide sequence ID" value="NZ_LN890655.1"/>
</dbReference>
<dbReference type="Pfam" id="PF00271">
    <property type="entry name" value="Helicase_C"/>
    <property type="match status" value="1"/>
</dbReference>
<keyword evidence="5 13" id="KW-0378">Hydrolase</keyword>
<accession>A0A160T5K6</accession>
<dbReference type="InterPro" id="IPR004576">
    <property type="entry name" value="Mfd"/>
</dbReference>
<dbReference type="GO" id="GO:0006355">
    <property type="term" value="P:regulation of DNA-templated transcription"/>
    <property type="evidence" value="ECO:0007669"/>
    <property type="project" value="UniProtKB-UniRule"/>
</dbReference>
<dbReference type="FunFam" id="3.40.50.300:FF:000546">
    <property type="entry name" value="Transcription-repair-coupling factor"/>
    <property type="match status" value="1"/>
</dbReference>
<evidence type="ECO:0000259" key="15">
    <source>
        <dbReference type="PROSITE" id="PS51192"/>
    </source>
</evidence>
<dbReference type="GO" id="GO:0003678">
    <property type="term" value="F:DNA helicase activity"/>
    <property type="evidence" value="ECO:0007669"/>
    <property type="project" value="TreeGrafter"/>
</dbReference>
<keyword evidence="2 13" id="KW-0963">Cytoplasm</keyword>
<dbReference type="PANTHER" id="PTHR47964:SF1">
    <property type="entry name" value="ATP-DEPENDENT DNA HELICASE HOMOLOG RECG, CHLOROPLASTIC"/>
    <property type="match status" value="1"/>
</dbReference>
<evidence type="ECO:0000256" key="2">
    <source>
        <dbReference type="ARBA" id="ARBA00022490"/>
    </source>
</evidence>
<dbReference type="Pfam" id="PF03461">
    <property type="entry name" value="TRCF"/>
    <property type="match status" value="1"/>
</dbReference>
<evidence type="ECO:0000259" key="16">
    <source>
        <dbReference type="PROSITE" id="PS51194"/>
    </source>
</evidence>
<evidence type="ECO:0000313" key="17">
    <source>
        <dbReference type="EMBL" id="CUS05102.2"/>
    </source>
</evidence>
<evidence type="ECO:0000256" key="12">
    <source>
        <dbReference type="ARBA" id="ARBA00070128"/>
    </source>
</evidence>
<keyword evidence="9 13" id="KW-0234">DNA repair</keyword>
<dbReference type="InterPro" id="IPR001650">
    <property type="entry name" value="Helicase_C-like"/>
</dbReference>
<dbReference type="Gene3D" id="2.40.10.170">
    <property type="match status" value="1"/>
</dbReference>
<protein>
    <recommendedName>
        <fullName evidence="12 13">Transcription-repair-coupling factor</fullName>
        <shortName evidence="13">TRCF</shortName>
        <ecNumber evidence="13">3.6.4.-</ecNumber>
    </recommendedName>
</protein>
<dbReference type="InterPro" id="IPR005118">
    <property type="entry name" value="TRCF_C"/>
</dbReference>
<dbReference type="InterPro" id="IPR003711">
    <property type="entry name" value="CarD-like/TRCF_RID"/>
</dbReference>
<dbReference type="PROSITE" id="PS51194">
    <property type="entry name" value="HELICASE_CTER"/>
    <property type="match status" value="1"/>
</dbReference>
<keyword evidence="3 13" id="KW-0547">Nucleotide-binding</keyword>
<dbReference type="PANTHER" id="PTHR47964">
    <property type="entry name" value="ATP-DEPENDENT DNA HELICASE HOMOLOG RECG, CHLOROPLASTIC"/>
    <property type="match status" value="1"/>
</dbReference>
<dbReference type="EC" id="3.6.4.-" evidence="13"/>
<dbReference type="EMBL" id="LN890655">
    <property type="protein sequence ID" value="CUS05102.2"/>
    <property type="molecule type" value="Genomic_DNA"/>
</dbReference>
<feature type="domain" description="Helicase ATP-binding" evidence="15">
    <location>
        <begin position="681"/>
        <end position="842"/>
    </location>
</feature>
<organism evidence="17 18">
    <name type="scientific">Candidatus Promineifilum breve</name>
    <dbReference type="NCBI Taxonomy" id="1806508"/>
    <lineage>
        <taxon>Bacteria</taxon>
        <taxon>Bacillati</taxon>
        <taxon>Chloroflexota</taxon>
        <taxon>Ardenticatenia</taxon>
        <taxon>Candidatus Promineifilales</taxon>
        <taxon>Candidatus Promineifilaceae</taxon>
        <taxon>Candidatus Promineifilum</taxon>
    </lineage>
</organism>
<evidence type="ECO:0000256" key="4">
    <source>
        <dbReference type="ARBA" id="ARBA00022763"/>
    </source>
</evidence>
<dbReference type="AlphaFoldDB" id="A0A160T5K6"/>
<keyword evidence="8 13" id="KW-0238">DNA-binding</keyword>
<comment type="subcellular location">
    <subcellularLocation>
        <location evidence="1 13">Cytoplasm</location>
    </subcellularLocation>
</comment>
<feature type="region of interest" description="Disordered" evidence="14">
    <location>
        <begin position="1211"/>
        <end position="1236"/>
    </location>
</feature>
<evidence type="ECO:0000256" key="10">
    <source>
        <dbReference type="ARBA" id="ARBA00061104"/>
    </source>
</evidence>
<dbReference type="GO" id="GO:0016787">
    <property type="term" value="F:hydrolase activity"/>
    <property type="evidence" value="ECO:0007669"/>
    <property type="project" value="UniProtKB-KW"/>
</dbReference>
<dbReference type="InterPro" id="IPR014001">
    <property type="entry name" value="Helicase_ATP-bd"/>
</dbReference>
<evidence type="ECO:0000313" key="18">
    <source>
        <dbReference type="Proteomes" id="UP000215027"/>
    </source>
</evidence>
<reference evidence="17" key="1">
    <citation type="submission" date="2016-01" db="EMBL/GenBank/DDBJ databases">
        <authorList>
            <person name="Mcilroy J.S."/>
            <person name="Karst M S."/>
            <person name="Albertsen M."/>
        </authorList>
    </citation>
    <scope>NUCLEOTIDE SEQUENCE</scope>
    <source>
        <strain evidence="17">Cfx-K</strain>
    </source>
</reference>
<name>A0A160T5K6_9CHLR</name>
<dbReference type="SMART" id="SM00487">
    <property type="entry name" value="DEXDc"/>
    <property type="match status" value="1"/>
</dbReference>
<comment type="similarity">
    <text evidence="10 13">In the N-terminal section; belongs to the UvrB family.</text>
</comment>
<dbReference type="CDD" id="cd17991">
    <property type="entry name" value="DEXHc_TRCF"/>
    <property type="match status" value="1"/>
</dbReference>
<dbReference type="GO" id="GO:0005737">
    <property type="term" value="C:cytoplasm"/>
    <property type="evidence" value="ECO:0007669"/>
    <property type="project" value="UniProtKB-SubCell"/>
</dbReference>
<dbReference type="KEGG" id="pbf:CFX0092_A3224"/>
<dbReference type="Proteomes" id="UP000215027">
    <property type="component" value="Chromosome I"/>
</dbReference>
<evidence type="ECO:0000256" key="1">
    <source>
        <dbReference type="ARBA" id="ARBA00004496"/>
    </source>
</evidence>
<dbReference type="HAMAP" id="MF_00969">
    <property type="entry name" value="TRCF"/>
    <property type="match status" value="1"/>
</dbReference>
<dbReference type="InterPro" id="IPR037235">
    <property type="entry name" value="TRCF-like_C_D7"/>
</dbReference>
<evidence type="ECO:0000256" key="13">
    <source>
        <dbReference type="HAMAP-Rule" id="MF_00969"/>
    </source>
</evidence>